<organism evidence="2 3">
    <name type="scientific">Vanilla planifolia</name>
    <name type="common">Vanilla</name>
    <dbReference type="NCBI Taxonomy" id="51239"/>
    <lineage>
        <taxon>Eukaryota</taxon>
        <taxon>Viridiplantae</taxon>
        <taxon>Streptophyta</taxon>
        <taxon>Embryophyta</taxon>
        <taxon>Tracheophyta</taxon>
        <taxon>Spermatophyta</taxon>
        <taxon>Magnoliopsida</taxon>
        <taxon>Liliopsida</taxon>
        <taxon>Asparagales</taxon>
        <taxon>Orchidaceae</taxon>
        <taxon>Vanilloideae</taxon>
        <taxon>Vanilleae</taxon>
        <taxon>Vanilla</taxon>
    </lineage>
</organism>
<proteinExistence type="predicted"/>
<name>A0A835PZX9_VANPL</name>
<dbReference type="Proteomes" id="UP000636800">
    <property type="component" value="Chromosome 10"/>
</dbReference>
<evidence type="ECO:0000313" key="3">
    <source>
        <dbReference type="Proteomes" id="UP000636800"/>
    </source>
</evidence>
<evidence type="ECO:0000256" key="1">
    <source>
        <dbReference type="SAM" id="MobiDB-lite"/>
    </source>
</evidence>
<dbReference type="AlphaFoldDB" id="A0A835PZX9"/>
<feature type="compositionally biased region" description="Basic and acidic residues" evidence="1">
    <location>
        <begin position="45"/>
        <end position="56"/>
    </location>
</feature>
<dbReference type="OrthoDB" id="438179at2759"/>
<gene>
    <name evidence="2" type="ORF">HPP92_019664</name>
</gene>
<keyword evidence="3" id="KW-1185">Reference proteome</keyword>
<dbReference type="EMBL" id="JADCNL010000010">
    <property type="protein sequence ID" value="KAG0463595.1"/>
    <property type="molecule type" value="Genomic_DNA"/>
</dbReference>
<feature type="region of interest" description="Disordered" evidence="1">
    <location>
        <begin position="31"/>
        <end position="59"/>
    </location>
</feature>
<comment type="caution">
    <text evidence="2">The sequence shown here is derived from an EMBL/GenBank/DDBJ whole genome shotgun (WGS) entry which is preliminary data.</text>
</comment>
<reference evidence="2 3" key="1">
    <citation type="journal article" date="2020" name="Nat. Food">
        <title>A phased Vanilla planifolia genome enables genetic improvement of flavour and production.</title>
        <authorList>
            <person name="Hasing T."/>
            <person name="Tang H."/>
            <person name="Brym M."/>
            <person name="Khazi F."/>
            <person name="Huang T."/>
            <person name="Chambers A.H."/>
        </authorList>
    </citation>
    <scope>NUCLEOTIDE SEQUENCE [LARGE SCALE GENOMIC DNA]</scope>
    <source>
        <tissue evidence="2">Leaf</tissue>
    </source>
</reference>
<protein>
    <submittedName>
        <fullName evidence="2">Uncharacterized protein</fullName>
    </submittedName>
</protein>
<sequence>MEHEWMKRRSFRNEDMESRRVFLRSYPLRWEEEEEEEEEGEEDVGFDRQEEQEQNRKTKRYSKVKFLMKSKLMAVLDWGGGKLMVMRKLKNKVAVYLVACQPFGFKTNAKYLEA</sequence>
<evidence type="ECO:0000313" key="2">
    <source>
        <dbReference type="EMBL" id="KAG0463595.1"/>
    </source>
</evidence>
<accession>A0A835PZX9</accession>
<feature type="compositionally biased region" description="Acidic residues" evidence="1">
    <location>
        <begin position="31"/>
        <end position="44"/>
    </location>
</feature>